<keyword evidence="2" id="KW-1185">Reference proteome</keyword>
<evidence type="ECO:0000313" key="1">
    <source>
        <dbReference type="EMBL" id="RLP77702.1"/>
    </source>
</evidence>
<dbReference type="AlphaFoldDB" id="A0A3L7AE85"/>
<sequence>MATFEVRVPPHGLPATLSMPDYAGALVLFAHGSASDRLAPRNAALAEALNRQGLATLLIDLLSPEEEADRANVFDIDLLADRLSEAVGWAKAEPRTARLPLGLLGAGTGAAAALKAAARLGGLISAVVSRSGRPDLAWDVLGGVTAPSLLIVGGADETVLELNAEAFGRLACEKALKIVPGASHLFPEPGAQEEVTALATRWFERHLLGRTDDWKAP</sequence>
<evidence type="ECO:0000313" key="2">
    <source>
        <dbReference type="Proteomes" id="UP000269692"/>
    </source>
</evidence>
<accession>A0A3L7AE85</accession>
<dbReference type="EMBL" id="RCTF01000010">
    <property type="protein sequence ID" value="RLP77702.1"/>
    <property type="molecule type" value="Genomic_DNA"/>
</dbReference>
<organism evidence="1 2">
    <name type="scientific">Xanthobacter tagetidis</name>
    <dbReference type="NCBI Taxonomy" id="60216"/>
    <lineage>
        <taxon>Bacteria</taxon>
        <taxon>Pseudomonadati</taxon>
        <taxon>Pseudomonadota</taxon>
        <taxon>Alphaproteobacteria</taxon>
        <taxon>Hyphomicrobiales</taxon>
        <taxon>Xanthobacteraceae</taxon>
        <taxon>Xanthobacter</taxon>
    </lineage>
</organism>
<dbReference type="RefSeq" id="WP_121623880.1">
    <property type="nucleotide sequence ID" value="NZ_JACIIW010000001.1"/>
</dbReference>
<protein>
    <submittedName>
        <fullName evidence="1">Alpha/beta hydrolase</fullName>
    </submittedName>
</protein>
<reference evidence="1 2" key="1">
    <citation type="submission" date="2018-10" db="EMBL/GenBank/DDBJ databases">
        <title>Xanthobacter tagetidis genome sequencing and assembly.</title>
        <authorList>
            <person name="Maclea K.S."/>
            <person name="Goen A.E."/>
            <person name="Fatima S.A."/>
        </authorList>
    </citation>
    <scope>NUCLEOTIDE SEQUENCE [LARGE SCALE GENOMIC DNA]</scope>
    <source>
        <strain evidence="1 2">ATCC 700314</strain>
    </source>
</reference>
<dbReference type="SUPFAM" id="SSF53474">
    <property type="entry name" value="alpha/beta-Hydrolases"/>
    <property type="match status" value="1"/>
</dbReference>
<proteinExistence type="predicted"/>
<dbReference type="GO" id="GO:0016787">
    <property type="term" value="F:hydrolase activity"/>
    <property type="evidence" value="ECO:0007669"/>
    <property type="project" value="UniProtKB-KW"/>
</dbReference>
<dbReference type="Proteomes" id="UP000269692">
    <property type="component" value="Unassembled WGS sequence"/>
</dbReference>
<gene>
    <name evidence="1" type="ORF">D9R14_13660</name>
</gene>
<dbReference type="OrthoDB" id="9810066at2"/>
<comment type="caution">
    <text evidence="1">The sequence shown here is derived from an EMBL/GenBank/DDBJ whole genome shotgun (WGS) entry which is preliminary data.</text>
</comment>
<name>A0A3L7AE85_9HYPH</name>
<keyword evidence="1" id="KW-0378">Hydrolase</keyword>
<dbReference type="Gene3D" id="3.40.50.1820">
    <property type="entry name" value="alpha/beta hydrolase"/>
    <property type="match status" value="1"/>
</dbReference>
<dbReference type="InterPro" id="IPR029058">
    <property type="entry name" value="AB_hydrolase_fold"/>
</dbReference>